<evidence type="ECO:0000256" key="3">
    <source>
        <dbReference type="ARBA" id="ARBA00022692"/>
    </source>
</evidence>
<evidence type="ECO:0000256" key="5">
    <source>
        <dbReference type="ARBA" id="ARBA00023136"/>
    </source>
</evidence>
<protein>
    <submittedName>
        <fullName evidence="8">EamA family transporter</fullName>
    </submittedName>
</protein>
<reference evidence="8 9" key="1">
    <citation type="submission" date="2019-07" db="EMBL/GenBank/DDBJ databases">
        <title>Characterization of Brevibacillus brevis HK544, as a potential biocontrol agent.</title>
        <authorList>
            <person name="Kim H."/>
        </authorList>
    </citation>
    <scope>NUCLEOTIDE SEQUENCE [LARGE SCALE GENOMIC DNA]</scope>
    <source>
        <strain evidence="8 9">HK544</strain>
    </source>
</reference>
<accession>A0A517I522</accession>
<dbReference type="PANTHER" id="PTHR32322:SF2">
    <property type="entry name" value="EAMA DOMAIN-CONTAINING PROTEIN"/>
    <property type="match status" value="1"/>
</dbReference>
<dbReference type="InterPro" id="IPR000620">
    <property type="entry name" value="EamA_dom"/>
</dbReference>
<feature type="transmembrane region" description="Helical" evidence="6">
    <location>
        <begin position="207"/>
        <end position="229"/>
    </location>
</feature>
<feature type="domain" description="EamA" evidence="7">
    <location>
        <begin position="6"/>
        <end position="134"/>
    </location>
</feature>
<feature type="transmembrane region" description="Helical" evidence="6">
    <location>
        <begin position="121"/>
        <end position="139"/>
    </location>
</feature>
<feature type="transmembrane region" description="Helical" evidence="6">
    <location>
        <begin position="63"/>
        <end position="85"/>
    </location>
</feature>
<sequence>MRTTTGILYAFIWATAAIATKIGLVSSSPLLFASTRLFFAGIILFAIVYIANKKYPFPKGKEWGNLIILGLLNSTIYVGCCFLSLDHVDSSIFNLLLTFNPFIVAFLSSIFLNRTIKRNELVGMCLSALGLGIALYPYINDINGTLFGFITLGIGVFSMGIGSIYFSKIQMRLPGIVVNTWQIILGSAMAMPLSFLLEPDYYFHLDFYFGFGLFWQVIVVSIIAMLLWFSLLKEDPVRANNFLFLTPIFGYMLSAIFLGETITNFHYIGALFVIFGTVYSQTNMFGLKQKEIKIPVTAQIRTEAADQRATGES</sequence>
<keyword evidence="4 6" id="KW-1133">Transmembrane helix</keyword>
<evidence type="ECO:0000256" key="6">
    <source>
        <dbReference type="SAM" id="Phobius"/>
    </source>
</evidence>
<dbReference type="GO" id="GO:0016020">
    <property type="term" value="C:membrane"/>
    <property type="evidence" value="ECO:0007669"/>
    <property type="project" value="UniProtKB-SubCell"/>
</dbReference>
<evidence type="ECO:0000256" key="1">
    <source>
        <dbReference type="ARBA" id="ARBA00004127"/>
    </source>
</evidence>
<feature type="domain" description="EamA" evidence="7">
    <location>
        <begin position="147"/>
        <end position="278"/>
    </location>
</feature>
<dbReference type="InterPro" id="IPR037185">
    <property type="entry name" value="EmrE-like"/>
</dbReference>
<evidence type="ECO:0000259" key="7">
    <source>
        <dbReference type="Pfam" id="PF00892"/>
    </source>
</evidence>
<dbReference type="SUPFAM" id="SSF103481">
    <property type="entry name" value="Multidrug resistance efflux transporter EmrE"/>
    <property type="match status" value="2"/>
</dbReference>
<dbReference type="PANTHER" id="PTHR32322">
    <property type="entry name" value="INNER MEMBRANE TRANSPORTER"/>
    <property type="match status" value="1"/>
</dbReference>
<feature type="transmembrane region" description="Helical" evidence="6">
    <location>
        <begin position="29"/>
        <end position="51"/>
    </location>
</feature>
<evidence type="ECO:0000313" key="8">
    <source>
        <dbReference type="EMBL" id="QDS33972.1"/>
    </source>
</evidence>
<keyword evidence="5 6" id="KW-0472">Membrane</keyword>
<gene>
    <name evidence="8" type="ORF">FPS98_08215</name>
</gene>
<feature type="transmembrane region" description="Helical" evidence="6">
    <location>
        <begin position="265"/>
        <end position="285"/>
    </location>
</feature>
<proteinExistence type="inferred from homology"/>
<feature type="transmembrane region" description="Helical" evidence="6">
    <location>
        <begin position="145"/>
        <end position="166"/>
    </location>
</feature>
<evidence type="ECO:0000256" key="4">
    <source>
        <dbReference type="ARBA" id="ARBA00022989"/>
    </source>
</evidence>
<organism evidence="8 9">
    <name type="scientific">Brevibacillus brevis</name>
    <name type="common">Bacillus brevis</name>
    <dbReference type="NCBI Taxonomy" id="1393"/>
    <lineage>
        <taxon>Bacteria</taxon>
        <taxon>Bacillati</taxon>
        <taxon>Bacillota</taxon>
        <taxon>Bacilli</taxon>
        <taxon>Bacillales</taxon>
        <taxon>Paenibacillaceae</taxon>
        <taxon>Brevibacillus</taxon>
    </lineage>
</organism>
<dbReference type="EMBL" id="CP042161">
    <property type="protein sequence ID" value="QDS33972.1"/>
    <property type="molecule type" value="Genomic_DNA"/>
</dbReference>
<dbReference type="Pfam" id="PF00892">
    <property type="entry name" value="EamA"/>
    <property type="match status" value="2"/>
</dbReference>
<dbReference type="AlphaFoldDB" id="A0A517I522"/>
<feature type="transmembrane region" description="Helical" evidence="6">
    <location>
        <begin position="173"/>
        <end position="195"/>
    </location>
</feature>
<feature type="transmembrane region" description="Helical" evidence="6">
    <location>
        <begin position="241"/>
        <end position="259"/>
    </location>
</feature>
<evidence type="ECO:0000313" key="9">
    <source>
        <dbReference type="Proteomes" id="UP000317713"/>
    </source>
</evidence>
<name>A0A517I522_BREBE</name>
<comment type="subcellular location">
    <subcellularLocation>
        <location evidence="1">Endomembrane system</location>
        <topology evidence="1">Multi-pass membrane protein</topology>
    </subcellularLocation>
</comment>
<keyword evidence="3 6" id="KW-0812">Transmembrane</keyword>
<dbReference type="InterPro" id="IPR050638">
    <property type="entry name" value="AA-Vitamin_Transporters"/>
</dbReference>
<dbReference type="Proteomes" id="UP000317713">
    <property type="component" value="Chromosome"/>
</dbReference>
<feature type="transmembrane region" description="Helical" evidence="6">
    <location>
        <begin position="91"/>
        <end position="112"/>
    </location>
</feature>
<evidence type="ECO:0000256" key="2">
    <source>
        <dbReference type="ARBA" id="ARBA00007362"/>
    </source>
</evidence>
<comment type="similarity">
    <text evidence="2">Belongs to the EamA transporter family.</text>
</comment>